<protein>
    <recommendedName>
        <fullName evidence="3">CopG family transcriptional regulator</fullName>
    </recommendedName>
</protein>
<evidence type="ECO:0008006" key="3">
    <source>
        <dbReference type="Google" id="ProtNLM"/>
    </source>
</evidence>
<sequence>MTTDHTPIRKLRVSDPLWEAYGSVCDRVFSRNRSEDLVDHMRGVVREHGDEDERAKLDQAERELAERRARKGGRPRKE</sequence>
<evidence type="ECO:0000313" key="2">
    <source>
        <dbReference type="Proteomes" id="UP001597063"/>
    </source>
</evidence>
<organism evidence="1 2">
    <name type="scientific">Actinomadura fibrosa</name>
    <dbReference type="NCBI Taxonomy" id="111802"/>
    <lineage>
        <taxon>Bacteria</taxon>
        <taxon>Bacillati</taxon>
        <taxon>Actinomycetota</taxon>
        <taxon>Actinomycetes</taxon>
        <taxon>Streptosporangiales</taxon>
        <taxon>Thermomonosporaceae</taxon>
        <taxon>Actinomadura</taxon>
    </lineage>
</organism>
<keyword evidence="2" id="KW-1185">Reference proteome</keyword>
<reference evidence="2" key="1">
    <citation type="journal article" date="2019" name="Int. J. Syst. Evol. Microbiol.">
        <title>The Global Catalogue of Microorganisms (GCM) 10K type strain sequencing project: providing services to taxonomists for standard genome sequencing and annotation.</title>
        <authorList>
            <consortium name="The Broad Institute Genomics Platform"/>
            <consortium name="The Broad Institute Genome Sequencing Center for Infectious Disease"/>
            <person name="Wu L."/>
            <person name="Ma J."/>
        </authorList>
    </citation>
    <scope>NUCLEOTIDE SEQUENCE [LARGE SCALE GENOMIC DNA]</scope>
    <source>
        <strain evidence="2">JCM 9371</strain>
    </source>
</reference>
<proteinExistence type="predicted"/>
<comment type="caution">
    <text evidence="1">The sequence shown here is derived from an EMBL/GenBank/DDBJ whole genome shotgun (WGS) entry which is preliminary data.</text>
</comment>
<dbReference type="EMBL" id="JBHTGP010000006">
    <property type="protein sequence ID" value="MFD0685888.1"/>
    <property type="molecule type" value="Genomic_DNA"/>
</dbReference>
<evidence type="ECO:0000313" key="1">
    <source>
        <dbReference type="EMBL" id="MFD0685888.1"/>
    </source>
</evidence>
<dbReference type="Proteomes" id="UP001597063">
    <property type="component" value="Unassembled WGS sequence"/>
</dbReference>
<name>A0ABW2XKG1_9ACTN</name>
<accession>A0ABW2XKG1</accession>
<gene>
    <name evidence="1" type="ORF">ACFQZM_15390</name>
</gene>
<dbReference type="RefSeq" id="WP_131755303.1">
    <property type="nucleotide sequence ID" value="NZ_CAACUY010000004.1"/>
</dbReference>